<dbReference type="Proteomes" id="UP001055167">
    <property type="component" value="Unassembled WGS sequence"/>
</dbReference>
<name>A0ABQ4R7C4_9HYPH</name>
<keyword evidence="3" id="KW-1185">Reference proteome</keyword>
<accession>A0ABQ4R7C4</accession>
<dbReference type="EMBL" id="BPQH01000033">
    <property type="protein sequence ID" value="GJD53622.1"/>
    <property type="molecule type" value="Genomic_DNA"/>
</dbReference>
<feature type="compositionally biased region" description="Basic and acidic residues" evidence="1">
    <location>
        <begin position="59"/>
        <end position="70"/>
    </location>
</feature>
<evidence type="ECO:0000256" key="1">
    <source>
        <dbReference type="SAM" id="MobiDB-lite"/>
    </source>
</evidence>
<reference evidence="2" key="2">
    <citation type="submission" date="2021-08" db="EMBL/GenBank/DDBJ databases">
        <authorList>
            <person name="Tani A."/>
            <person name="Ola A."/>
            <person name="Ogura Y."/>
            <person name="Katsura K."/>
            <person name="Hayashi T."/>
        </authorList>
    </citation>
    <scope>NUCLEOTIDE SEQUENCE</scope>
    <source>
        <strain evidence="2">KCTC 52305</strain>
    </source>
</reference>
<protein>
    <recommendedName>
        <fullName evidence="4">Translation initiation factor IF-2</fullName>
    </recommendedName>
</protein>
<organism evidence="2 3">
    <name type="scientific">Methylobacterium crusticola</name>
    <dbReference type="NCBI Taxonomy" id="1697972"/>
    <lineage>
        <taxon>Bacteria</taxon>
        <taxon>Pseudomonadati</taxon>
        <taxon>Pseudomonadota</taxon>
        <taxon>Alphaproteobacteria</taxon>
        <taxon>Hyphomicrobiales</taxon>
        <taxon>Methylobacteriaceae</taxon>
        <taxon>Methylobacterium</taxon>
    </lineage>
</organism>
<reference evidence="2" key="1">
    <citation type="journal article" date="2021" name="Front. Microbiol.">
        <title>Comprehensive Comparative Genomics and Phenotyping of Methylobacterium Species.</title>
        <authorList>
            <person name="Alessa O."/>
            <person name="Ogura Y."/>
            <person name="Fujitani Y."/>
            <person name="Takami H."/>
            <person name="Hayashi T."/>
            <person name="Sahin N."/>
            <person name="Tani A."/>
        </authorList>
    </citation>
    <scope>NUCLEOTIDE SEQUENCE</scope>
    <source>
        <strain evidence="2">KCTC 52305</strain>
    </source>
</reference>
<feature type="compositionally biased region" description="Gly residues" evidence="1">
    <location>
        <begin position="116"/>
        <end position="127"/>
    </location>
</feature>
<dbReference type="PROSITE" id="PS51257">
    <property type="entry name" value="PROKAR_LIPOPROTEIN"/>
    <property type="match status" value="1"/>
</dbReference>
<evidence type="ECO:0000313" key="2">
    <source>
        <dbReference type="EMBL" id="GJD53622.1"/>
    </source>
</evidence>
<evidence type="ECO:0000313" key="3">
    <source>
        <dbReference type="Proteomes" id="UP001055167"/>
    </source>
</evidence>
<dbReference type="RefSeq" id="WP_128560865.1">
    <property type="nucleotide sequence ID" value="NZ_BPQH01000033.1"/>
</dbReference>
<sequence length="127" mass="12658">MSVLYRTCLVAVATALVGGCVNPLGQTGGVLPASDVGPPPSLRSDVRTPGRSATPSQVDPERVMPSEPTRRLNVPTTARAGDGSPAAGTRRIRREDLEGATEGGSASGGSLSPTMGSGGSVGVGGRF</sequence>
<feature type="region of interest" description="Disordered" evidence="1">
    <location>
        <begin position="26"/>
        <end position="127"/>
    </location>
</feature>
<evidence type="ECO:0008006" key="4">
    <source>
        <dbReference type="Google" id="ProtNLM"/>
    </source>
</evidence>
<comment type="caution">
    <text evidence="2">The sequence shown here is derived from an EMBL/GenBank/DDBJ whole genome shotgun (WGS) entry which is preliminary data.</text>
</comment>
<gene>
    <name evidence="2" type="ORF">OPKNFCMD_6399</name>
</gene>
<proteinExistence type="predicted"/>